<dbReference type="PROSITE" id="PS50125">
    <property type="entry name" value="GUANYLATE_CYCLASE_2"/>
    <property type="match status" value="1"/>
</dbReference>
<dbReference type="InterPro" id="IPR018297">
    <property type="entry name" value="A/G_cyclase_CS"/>
</dbReference>
<dbReference type="HOGENOM" id="CLU_001072_6_2_1"/>
<protein>
    <recommendedName>
        <fullName evidence="8">Guanylate cyclase domain-containing protein</fullName>
    </recommendedName>
</protein>
<dbReference type="SUPFAM" id="SSF55073">
    <property type="entry name" value="Nucleotide cyclase"/>
    <property type="match status" value="1"/>
</dbReference>
<evidence type="ECO:0000259" key="8">
    <source>
        <dbReference type="PROSITE" id="PS50125"/>
    </source>
</evidence>
<dbReference type="GO" id="GO:0007168">
    <property type="term" value="P:receptor guanylyl cyclase signaling pathway"/>
    <property type="evidence" value="ECO:0007669"/>
    <property type="project" value="TreeGrafter"/>
</dbReference>
<keyword evidence="3" id="KW-0547">Nucleotide-binding</keyword>
<dbReference type="PANTHER" id="PTHR11920">
    <property type="entry name" value="GUANYLYL CYCLASE"/>
    <property type="match status" value="1"/>
</dbReference>
<evidence type="ECO:0000313" key="10">
    <source>
        <dbReference type="EnsemblMetazoa" id="CapteP103332"/>
    </source>
</evidence>
<keyword evidence="11" id="KW-1185">Reference proteome</keyword>
<dbReference type="EMBL" id="AMQN01001108">
    <property type="status" value="NOT_ANNOTATED_CDS"/>
    <property type="molecule type" value="Genomic_DNA"/>
</dbReference>
<organism evidence="9">
    <name type="scientific">Capitella teleta</name>
    <name type="common">Polychaete worm</name>
    <dbReference type="NCBI Taxonomy" id="283909"/>
    <lineage>
        <taxon>Eukaryota</taxon>
        <taxon>Metazoa</taxon>
        <taxon>Spiralia</taxon>
        <taxon>Lophotrochozoa</taxon>
        <taxon>Annelida</taxon>
        <taxon>Polychaeta</taxon>
        <taxon>Sedentaria</taxon>
        <taxon>Scolecida</taxon>
        <taxon>Capitellidae</taxon>
        <taxon>Capitella</taxon>
    </lineage>
</organism>
<reference evidence="10" key="3">
    <citation type="submission" date="2015-06" db="UniProtKB">
        <authorList>
            <consortium name="EnsemblMetazoa"/>
        </authorList>
    </citation>
    <scope>IDENTIFICATION</scope>
</reference>
<comment type="subcellular location">
    <subcellularLocation>
        <location evidence="1">Membrane</location>
    </subcellularLocation>
</comment>
<dbReference type="GO" id="GO:0000166">
    <property type="term" value="F:nucleotide binding"/>
    <property type="evidence" value="ECO:0007669"/>
    <property type="project" value="UniProtKB-KW"/>
</dbReference>
<dbReference type="GO" id="GO:0001653">
    <property type="term" value="F:peptide receptor activity"/>
    <property type="evidence" value="ECO:0007669"/>
    <property type="project" value="TreeGrafter"/>
</dbReference>
<keyword evidence="2" id="KW-0812">Transmembrane</keyword>
<name>R7UNG6_CAPTE</name>
<keyword evidence="5" id="KW-0472">Membrane</keyword>
<dbReference type="EnsemblMetazoa" id="CapteT103332">
    <property type="protein sequence ID" value="CapteP103332"/>
    <property type="gene ID" value="CapteG103332"/>
</dbReference>
<dbReference type="Gene3D" id="3.30.70.1230">
    <property type="entry name" value="Nucleotide cyclase"/>
    <property type="match status" value="1"/>
</dbReference>
<evidence type="ECO:0000256" key="5">
    <source>
        <dbReference type="ARBA" id="ARBA00023136"/>
    </source>
</evidence>
<dbReference type="Proteomes" id="UP000014760">
    <property type="component" value="Unassembled WGS sequence"/>
</dbReference>
<feature type="non-terminal residue" evidence="9">
    <location>
        <position position="1"/>
    </location>
</feature>
<dbReference type="CDD" id="cd07302">
    <property type="entry name" value="CHD"/>
    <property type="match status" value="1"/>
</dbReference>
<dbReference type="PANTHER" id="PTHR11920:SF501">
    <property type="entry name" value="GUANYLATE CYCLASE 32E"/>
    <property type="match status" value="1"/>
</dbReference>
<dbReference type="Pfam" id="PF00211">
    <property type="entry name" value="Guanylate_cyc"/>
    <property type="match status" value="1"/>
</dbReference>
<dbReference type="OrthoDB" id="1890790at2759"/>
<sequence length="134" mass="14930">GDAYMLVSGLPHRNEHHVAVVAEVSLCLQFAVKDFRFRHLPERRMRLRIGIHTGPCAAGVVGQTMPRYCLFGDTVNVASRMESTGEACKIHLSESSAKALMLYPKYVIEKRGEIEVKGKGCVTTYWLTAKIPEP</sequence>
<dbReference type="EMBL" id="KB299619">
    <property type="protein sequence ID" value="ELU07770.1"/>
    <property type="molecule type" value="Genomic_DNA"/>
</dbReference>
<dbReference type="GO" id="GO:0004383">
    <property type="term" value="F:guanylate cyclase activity"/>
    <property type="evidence" value="ECO:0007669"/>
    <property type="project" value="TreeGrafter"/>
</dbReference>
<evidence type="ECO:0000256" key="2">
    <source>
        <dbReference type="ARBA" id="ARBA00022692"/>
    </source>
</evidence>
<dbReference type="GO" id="GO:0035556">
    <property type="term" value="P:intracellular signal transduction"/>
    <property type="evidence" value="ECO:0007669"/>
    <property type="project" value="InterPro"/>
</dbReference>
<dbReference type="STRING" id="283909.R7UNG6"/>
<keyword evidence="6 7" id="KW-0456">Lyase</keyword>
<dbReference type="AlphaFoldDB" id="R7UNG6"/>
<dbReference type="InterPro" id="IPR001054">
    <property type="entry name" value="A/G_cyclase"/>
</dbReference>
<gene>
    <name evidence="9" type="ORF">CAPTEDRAFT_103332</name>
</gene>
<evidence type="ECO:0000313" key="9">
    <source>
        <dbReference type="EMBL" id="ELU07770.1"/>
    </source>
</evidence>
<dbReference type="InterPro" id="IPR029787">
    <property type="entry name" value="Nucleotide_cyclase"/>
</dbReference>
<reference evidence="11" key="1">
    <citation type="submission" date="2012-12" db="EMBL/GenBank/DDBJ databases">
        <authorList>
            <person name="Hellsten U."/>
            <person name="Grimwood J."/>
            <person name="Chapman J.A."/>
            <person name="Shapiro H."/>
            <person name="Aerts A."/>
            <person name="Otillar R.P."/>
            <person name="Terry A.Y."/>
            <person name="Boore J.L."/>
            <person name="Simakov O."/>
            <person name="Marletaz F."/>
            <person name="Cho S.-J."/>
            <person name="Edsinger-Gonzales E."/>
            <person name="Havlak P."/>
            <person name="Kuo D.-H."/>
            <person name="Larsson T."/>
            <person name="Lv J."/>
            <person name="Arendt D."/>
            <person name="Savage R."/>
            <person name="Osoegawa K."/>
            <person name="de Jong P."/>
            <person name="Lindberg D.R."/>
            <person name="Seaver E.C."/>
            <person name="Weisblat D.A."/>
            <person name="Putnam N.H."/>
            <person name="Grigoriev I.V."/>
            <person name="Rokhsar D.S."/>
        </authorList>
    </citation>
    <scope>NUCLEOTIDE SEQUENCE</scope>
    <source>
        <strain evidence="11">I ESC-2004</strain>
    </source>
</reference>
<evidence type="ECO:0000256" key="1">
    <source>
        <dbReference type="ARBA" id="ARBA00004370"/>
    </source>
</evidence>
<accession>R7UNG6</accession>
<reference evidence="9 11" key="2">
    <citation type="journal article" date="2013" name="Nature">
        <title>Insights into bilaterian evolution from three spiralian genomes.</title>
        <authorList>
            <person name="Simakov O."/>
            <person name="Marletaz F."/>
            <person name="Cho S.J."/>
            <person name="Edsinger-Gonzales E."/>
            <person name="Havlak P."/>
            <person name="Hellsten U."/>
            <person name="Kuo D.H."/>
            <person name="Larsson T."/>
            <person name="Lv J."/>
            <person name="Arendt D."/>
            <person name="Savage R."/>
            <person name="Osoegawa K."/>
            <person name="de Jong P."/>
            <person name="Grimwood J."/>
            <person name="Chapman J.A."/>
            <person name="Shapiro H."/>
            <person name="Aerts A."/>
            <person name="Otillar R.P."/>
            <person name="Terry A.Y."/>
            <person name="Boore J.L."/>
            <person name="Grigoriev I.V."/>
            <person name="Lindberg D.R."/>
            <person name="Seaver E.C."/>
            <person name="Weisblat D.A."/>
            <person name="Putnam N.H."/>
            <person name="Rokhsar D.S."/>
        </authorList>
    </citation>
    <scope>NUCLEOTIDE SEQUENCE</scope>
    <source>
        <strain evidence="9 11">I ESC-2004</strain>
    </source>
</reference>
<proteinExistence type="inferred from homology"/>
<dbReference type="GO" id="GO:0004016">
    <property type="term" value="F:adenylate cyclase activity"/>
    <property type="evidence" value="ECO:0007669"/>
    <property type="project" value="TreeGrafter"/>
</dbReference>
<evidence type="ECO:0000256" key="7">
    <source>
        <dbReference type="RuleBase" id="RU000405"/>
    </source>
</evidence>
<evidence type="ECO:0000313" key="11">
    <source>
        <dbReference type="Proteomes" id="UP000014760"/>
    </source>
</evidence>
<comment type="similarity">
    <text evidence="7">Belongs to the adenylyl cyclase class-4/guanylyl cyclase family.</text>
</comment>
<dbReference type="InterPro" id="IPR050401">
    <property type="entry name" value="Cyclic_nucleotide_synthase"/>
</dbReference>
<feature type="domain" description="Guanylate cyclase" evidence="8">
    <location>
        <begin position="1"/>
        <end position="82"/>
    </location>
</feature>
<dbReference type="PROSITE" id="PS00452">
    <property type="entry name" value="GUANYLATE_CYCLASE_1"/>
    <property type="match status" value="1"/>
</dbReference>
<keyword evidence="4" id="KW-1133">Transmembrane helix</keyword>
<evidence type="ECO:0000256" key="3">
    <source>
        <dbReference type="ARBA" id="ARBA00022741"/>
    </source>
</evidence>
<evidence type="ECO:0000256" key="6">
    <source>
        <dbReference type="ARBA" id="ARBA00023239"/>
    </source>
</evidence>
<evidence type="ECO:0000256" key="4">
    <source>
        <dbReference type="ARBA" id="ARBA00022989"/>
    </source>
</evidence>
<dbReference type="GO" id="GO:0005886">
    <property type="term" value="C:plasma membrane"/>
    <property type="evidence" value="ECO:0007669"/>
    <property type="project" value="TreeGrafter"/>
</dbReference>
<dbReference type="SMART" id="SM00044">
    <property type="entry name" value="CYCc"/>
    <property type="match status" value="1"/>
</dbReference>